<organism evidence="3">
    <name type="scientific">bioreactor metagenome</name>
    <dbReference type="NCBI Taxonomy" id="1076179"/>
    <lineage>
        <taxon>unclassified sequences</taxon>
        <taxon>metagenomes</taxon>
        <taxon>ecological metagenomes</taxon>
    </lineage>
</organism>
<dbReference type="InterPro" id="IPR002931">
    <property type="entry name" value="Transglutaminase-like"/>
</dbReference>
<dbReference type="SMART" id="SM00460">
    <property type="entry name" value="TGc"/>
    <property type="match status" value="1"/>
</dbReference>
<evidence type="ECO:0000313" key="2">
    <source>
        <dbReference type="EMBL" id="MPL83208.1"/>
    </source>
</evidence>
<dbReference type="Gene3D" id="3.10.620.30">
    <property type="match status" value="1"/>
</dbReference>
<proteinExistence type="predicted"/>
<dbReference type="InterPro" id="IPR038765">
    <property type="entry name" value="Papain-like_cys_pep_sf"/>
</dbReference>
<gene>
    <name evidence="2" type="ORF">SDC9_29158</name>
    <name evidence="3" type="ORF">SDC9_29475</name>
</gene>
<dbReference type="EMBL" id="VSSQ01000177">
    <property type="protein sequence ID" value="MPL83520.1"/>
    <property type="molecule type" value="Genomic_DNA"/>
</dbReference>
<feature type="domain" description="Transglutaminase-like" evidence="1">
    <location>
        <begin position="203"/>
        <end position="264"/>
    </location>
</feature>
<dbReference type="SUPFAM" id="SSF54001">
    <property type="entry name" value="Cysteine proteinases"/>
    <property type="match status" value="1"/>
</dbReference>
<protein>
    <recommendedName>
        <fullName evidence="1">Transglutaminase-like domain-containing protein</fullName>
    </recommendedName>
</protein>
<name>A0A644UWW9_9ZZZZ</name>
<evidence type="ECO:0000313" key="3">
    <source>
        <dbReference type="EMBL" id="MPL83520.1"/>
    </source>
</evidence>
<sequence>MPEFLYLVSTAIKYKHLNNLSSIKVKYDINDPQNIRGASILGYISNKEFYITVKKVISYIDYYNVGPNYISTKINYKGSDKVVKIQYQLIIFLFSKFISNDKIPNSLFLNISYSNPISNSIPIYNREGTKNHLNNKYNGESLVKYLKASKNCQSNSAYVKKLSKKITKGCKSKLQKAKAIFNWVRDNVVYTSYYNTKYGAKNALINRKGNCVDQSHALISLYRASKIPARYVHGYCKFVSGHWYGHVWTQVLVGKVWYVADASNYELNGFGHVNNWKYNSYSLYGKYSRLNF</sequence>
<reference evidence="3" key="1">
    <citation type="submission" date="2019-08" db="EMBL/GenBank/DDBJ databases">
        <authorList>
            <person name="Kucharzyk K."/>
            <person name="Murdoch R.W."/>
            <person name="Higgins S."/>
            <person name="Loffler F."/>
        </authorList>
    </citation>
    <scope>NUCLEOTIDE SEQUENCE</scope>
</reference>
<accession>A0A644UWW9</accession>
<dbReference type="Pfam" id="PF01841">
    <property type="entry name" value="Transglut_core"/>
    <property type="match status" value="1"/>
</dbReference>
<comment type="caution">
    <text evidence="3">The sequence shown here is derived from an EMBL/GenBank/DDBJ whole genome shotgun (WGS) entry which is preliminary data.</text>
</comment>
<evidence type="ECO:0000259" key="1">
    <source>
        <dbReference type="SMART" id="SM00460"/>
    </source>
</evidence>
<dbReference type="PANTHER" id="PTHR33490">
    <property type="entry name" value="BLR5614 PROTEIN-RELATED"/>
    <property type="match status" value="1"/>
</dbReference>
<dbReference type="PANTHER" id="PTHR33490:SF3">
    <property type="entry name" value="CONSERVED INTEGRAL MEMBRANE PROTEIN"/>
    <property type="match status" value="1"/>
</dbReference>
<dbReference type="AlphaFoldDB" id="A0A644UWW9"/>
<dbReference type="EMBL" id="VSSQ01000173">
    <property type="protein sequence ID" value="MPL83208.1"/>
    <property type="molecule type" value="Genomic_DNA"/>
</dbReference>